<accession>A0A3N4II92</accession>
<proteinExistence type="predicted"/>
<keyword evidence="1" id="KW-0732">Signal</keyword>
<dbReference type="EMBL" id="ML119662">
    <property type="protein sequence ID" value="RPA83891.1"/>
    <property type="molecule type" value="Genomic_DNA"/>
</dbReference>
<name>A0A3N4II92_ASCIM</name>
<feature type="chain" id="PRO_5018074724" evidence="1">
    <location>
        <begin position="29"/>
        <end position="296"/>
    </location>
</feature>
<sequence length="296" mass="33759">MHLPTLSTLNTLLPSLLLLITFAPHSYSLTFPPQPHRNITLQNTHSRDFEVLRHAICFPYPTPSTLSTNRYVFLVDFNFPRKFLSPTLSAITAPYGTDHTSLIITSINIVPFRSLPPGTLTADDVFNFGVNVSTANYYNLSNTRELELTWVPGGSNACGRWLRRHGGDYGECDSVEGRPVQIEDGVWFDERGRFEEGHLWGHGREVVPWFVGWTNVTDEEIDEMVVEYGVEERRFGMESNCFSFVEYLLGRMGLRFGVEERREGAGLVEGVVEEIERDTMIQGYRIQRNETHSFSN</sequence>
<dbReference type="AlphaFoldDB" id="A0A3N4II92"/>
<organism evidence="2 3">
    <name type="scientific">Ascobolus immersus RN42</name>
    <dbReference type="NCBI Taxonomy" id="1160509"/>
    <lineage>
        <taxon>Eukaryota</taxon>
        <taxon>Fungi</taxon>
        <taxon>Dikarya</taxon>
        <taxon>Ascomycota</taxon>
        <taxon>Pezizomycotina</taxon>
        <taxon>Pezizomycetes</taxon>
        <taxon>Pezizales</taxon>
        <taxon>Ascobolaceae</taxon>
        <taxon>Ascobolus</taxon>
    </lineage>
</organism>
<keyword evidence="3" id="KW-1185">Reference proteome</keyword>
<protein>
    <submittedName>
        <fullName evidence="2">Uncharacterized protein</fullName>
    </submittedName>
</protein>
<evidence type="ECO:0000256" key="1">
    <source>
        <dbReference type="SAM" id="SignalP"/>
    </source>
</evidence>
<gene>
    <name evidence="2" type="ORF">BJ508DRAFT_360221</name>
</gene>
<reference evidence="2 3" key="1">
    <citation type="journal article" date="2018" name="Nat. Ecol. Evol.">
        <title>Pezizomycetes genomes reveal the molecular basis of ectomycorrhizal truffle lifestyle.</title>
        <authorList>
            <person name="Murat C."/>
            <person name="Payen T."/>
            <person name="Noel B."/>
            <person name="Kuo A."/>
            <person name="Morin E."/>
            <person name="Chen J."/>
            <person name="Kohler A."/>
            <person name="Krizsan K."/>
            <person name="Balestrini R."/>
            <person name="Da Silva C."/>
            <person name="Montanini B."/>
            <person name="Hainaut M."/>
            <person name="Levati E."/>
            <person name="Barry K.W."/>
            <person name="Belfiori B."/>
            <person name="Cichocki N."/>
            <person name="Clum A."/>
            <person name="Dockter R.B."/>
            <person name="Fauchery L."/>
            <person name="Guy J."/>
            <person name="Iotti M."/>
            <person name="Le Tacon F."/>
            <person name="Lindquist E.A."/>
            <person name="Lipzen A."/>
            <person name="Malagnac F."/>
            <person name="Mello A."/>
            <person name="Molinier V."/>
            <person name="Miyauchi S."/>
            <person name="Poulain J."/>
            <person name="Riccioni C."/>
            <person name="Rubini A."/>
            <person name="Sitrit Y."/>
            <person name="Splivallo R."/>
            <person name="Traeger S."/>
            <person name="Wang M."/>
            <person name="Zifcakova L."/>
            <person name="Wipf D."/>
            <person name="Zambonelli A."/>
            <person name="Paolocci F."/>
            <person name="Nowrousian M."/>
            <person name="Ottonello S."/>
            <person name="Baldrian P."/>
            <person name="Spatafora J.W."/>
            <person name="Henrissat B."/>
            <person name="Nagy L.G."/>
            <person name="Aury J.M."/>
            <person name="Wincker P."/>
            <person name="Grigoriev I.V."/>
            <person name="Bonfante P."/>
            <person name="Martin F.M."/>
        </authorList>
    </citation>
    <scope>NUCLEOTIDE SEQUENCE [LARGE SCALE GENOMIC DNA]</scope>
    <source>
        <strain evidence="2 3">RN42</strain>
    </source>
</reference>
<dbReference type="Proteomes" id="UP000275078">
    <property type="component" value="Unassembled WGS sequence"/>
</dbReference>
<evidence type="ECO:0000313" key="3">
    <source>
        <dbReference type="Proteomes" id="UP000275078"/>
    </source>
</evidence>
<feature type="signal peptide" evidence="1">
    <location>
        <begin position="1"/>
        <end position="28"/>
    </location>
</feature>
<evidence type="ECO:0000313" key="2">
    <source>
        <dbReference type="EMBL" id="RPA83891.1"/>
    </source>
</evidence>